<evidence type="ECO:0000313" key="2">
    <source>
        <dbReference type="EMBL" id="KAJ8299837.1"/>
    </source>
</evidence>
<dbReference type="EMBL" id="JARBDR010000920">
    <property type="protein sequence ID" value="KAJ8299837.1"/>
    <property type="molecule type" value="Genomic_DNA"/>
</dbReference>
<accession>A0ABQ9E7H7</accession>
<keyword evidence="1" id="KW-0812">Transmembrane</keyword>
<sequence>MPQMELDFSQTNSESTGLMASILIVVGEALSEEHKILILADLTKERFTLCLNTLTIRICIMSHSYIMLMLFVCAQSGILPCFIYRVQLKVHIRLIYNACSAQCTRSISVCRDLFCCRFLSEFKHIGFVNKRLFVYNVIVLDLGDSLDFTMQYGLIVGRKLENLEQINLLYENINVDSKNELDSSKGKDWGAKQTFKKWRWDSSQSFTVSGLLKSFVNPFILVVWHKTYGKDYRIPFYCKELYFLYAKLILLLPKRYNLKFVTKM</sequence>
<organism evidence="2 3">
    <name type="scientific">Tegillarca granosa</name>
    <name type="common">Malaysian cockle</name>
    <name type="synonym">Anadara granosa</name>
    <dbReference type="NCBI Taxonomy" id="220873"/>
    <lineage>
        <taxon>Eukaryota</taxon>
        <taxon>Metazoa</taxon>
        <taxon>Spiralia</taxon>
        <taxon>Lophotrochozoa</taxon>
        <taxon>Mollusca</taxon>
        <taxon>Bivalvia</taxon>
        <taxon>Autobranchia</taxon>
        <taxon>Pteriomorphia</taxon>
        <taxon>Arcoida</taxon>
        <taxon>Arcoidea</taxon>
        <taxon>Arcidae</taxon>
        <taxon>Tegillarca</taxon>
    </lineage>
</organism>
<evidence type="ECO:0000256" key="1">
    <source>
        <dbReference type="SAM" id="Phobius"/>
    </source>
</evidence>
<feature type="transmembrane region" description="Helical" evidence="1">
    <location>
        <begin position="65"/>
        <end position="84"/>
    </location>
</feature>
<comment type="caution">
    <text evidence="2">The sequence shown here is derived from an EMBL/GenBank/DDBJ whole genome shotgun (WGS) entry which is preliminary data.</text>
</comment>
<protein>
    <submittedName>
        <fullName evidence="2">Uncharacterized protein</fullName>
    </submittedName>
</protein>
<keyword evidence="1" id="KW-1133">Transmembrane helix</keyword>
<evidence type="ECO:0000313" key="3">
    <source>
        <dbReference type="Proteomes" id="UP001217089"/>
    </source>
</evidence>
<dbReference type="Proteomes" id="UP001217089">
    <property type="component" value="Unassembled WGS sequence"/>
</dbReference>
<reference evidence="2 3" key="1">
    <citation type="submission" date="2022-12" db="EMBL/GenBank/DDBJ databases">
        <title>Chromosome-level genome of Tegillarca granosa.</title>
        <authorList>
            <person name="Kim J."/>
        </authorList>
    </citation>
    <scope>NUCLEOTIDE SEQUENCE [LARGE SCALE GENOMIC DNA]</scope>
    <source>
        <strain evidence="2">Teg-2019</strain>
        <tissue evidence="2">Adductor muscle</tissue>
    </source>
</reference>
<gene>
    <name evidence="2" type="ORF">KUTeg_022584</name>
</gene>
<name>A0ABQ9E7H7_TEGGR</name>
<keyword evidence="3" id="KW-1185">Reference proteome</keyword>
<proteinExistence type="predicted"/>
<keyword evidence="1" id="KW-0472">Membrane</keyword>